<accession>A0A5M8RMR6</accession>
<evidence type="ECO:0000256" key="2">
    <source>
        <dbReference type="ARBA" id="ARBA00022679"/>
    </source>
</evidence>
<dbReference type="GO" id="GO:0032259">
    <property type="term" value="P:methylation"/>
    <property type="evidence" value="ECO:0007669"/>
    <property type="project" value="UniProtKB-KW"/>
</dbReference>
<proteinExistence type="predicted"/>
<evidence type="ECO:0000256" key="4">
    <source>
        <dbReference type="ARBA" id="ARBA00022833"/>
    </source>
</evidence>
<evidence type="ECO:0000313" key="10">
    <source>
        <dbReference type="Proteomes" id="UP000324326"/>
    </source>
</evidence>
<dbReference type="GO" id="GO:0033528">
    <property type="term" value="P:S-methylmethionine cycle"/>
    <property type="evidence" value="ECO:0007669"/>
    <property type="project" value="TreeGrafter"/>
</dbReference>
<feature type="binding site" evidence="6 7">
    <location>
        <position position="296"/>
    </location>
    <ligand>
        <name>Zn(2+)</name>
        <dbReference type="ChEBI" id="CHEBI:29105"/>
    </ligand>
</feature>
<dbReference type="SUPFAM" id="SSF82282">
    <property type="entry name" value="Homocysteine S-methyltransferase"/>
    <property type="match status" value="1"/>
</dbReference>
<keyword evidence="1 7" id="KW-0489">Methyltransferase</keyword>
<evidence type="ECO:0000256" key="5">
    <source>
        <dbReference type="ARBA" id="ARBA00076752"/>
    </source>
</evidence>
<dbReference type="InterPro" id="IPR051486">
    <property type="entry name" value="Hcy_S-methyltransferase"/>
</dbReference>
<dbReference type="GO" id="GO:0009086">
    <property type="term" value="P:methionine biosynthetic process"/>
    <property type="evidence" value="ECO:0007669"/>
    <property type="project" value="InterPro"/>
</dbReference>
<dbReference type="InterPro" id="IPR017226">
    <property type="entry name" value="BHMT-like"/>
</dbReference>
<dbReference type="GO" id="GO:0008898">
    <property type="term" value="F:S-adenosylmethionine-homocysteine S-methyltransferase activity"/>
    <property type="evidence" value="ECO:0007669"/>
    <property type="project" value="TreeGrafter"/>
</dbReference>
<feature type="binding site" evidence="6 7">
    <location>
        <position position="295"/>
    </location>
    <ligand>
        <name>Zn(2+)</name>
        <dbReference type="ChEBI" id="CHEBI:29105"/>
    </ligand>
</feature>
<keyword evidence="4 6" id="KW-0862">Zinc</keyword>
<name>A0A5M8RMR6_9BACI</name>
<evidence type="ECO:0000256" key="1">
    <source>
        <dbReference type="ARBA" id="ARBA00022603"/>
    </source>
</evidence>
<evidence type="ECO:0000256" key="3">
    <source>
        <dbReference type="ARBA" id="ARBA00022723"/>
    </source>
</evidence>
<dbReference type="RefSeq" id="WP_148958651.1">
    <property type="nucleotide sequence ID" value="NZ_QSND01000003.1"/>
</dbReference>
<keyword evidence="2 7" id="KW-0808">Transferase</keyword>
<dbReference type="GO" id="GO:0008270">
    <property type="term" value="F:zinc ion binding"/>
    <property type="evidence" value="ECO:0007669"/>
    <property type="project" value="InterPro"/>
</dbReference>
<dbReference type="PIRSF" id="PIRSF037505">
    <property type="entry name" value="Betaine_HMT"/>
    <property type="match status" value="1"/>
</dbReference>
<gene>
    <name evidence="9" type="ORF">DX927_15980</name>
</gene>
<evidence type="ECO:0000256" key="7">
    <source>
        <dbReference type="PROSITE-ProRule" id="PRU00333"/>
    </source>
</evidence>
<evidence type="ECO:0000259" key="8">
    <source>
        <dbReference type="PROSITE" id="PS50970"/>
    </source>
</evidence>
<keyword evidence="3 6" id="KW-0479">Metal-binding</keyword>
<organism evidence="9 10">
    <name type="scientific">Bacillus swezeyi</name>
    <dbReference type="NCBI Taxonomy" id="1925020"/>
    <lineage>
        <taxon>Bacteria</taxon>
        <taxon>Bacillati</taxon>
        <taxon>Bacillota</taxon>
        <taxon>Bacilli</taxon>
        <taxon>Bacillales</taxon>
        <taxon>Bacillaceae</taxon>
        <taxon>Bacillus</taxon>
    </lineage>
</organism>
<dbReference type="PANTHER" id="PTHR46015">
    <property type="entry name" value="ZGC:172121"/>
    <property type="match status" value="1"/>
</dbReference>
<dbReference type="FunFam" id="3.20.20.330:FF:000002">
    <property type="entry name" value="Homocysteine S-methyltransferase"/>
    <property type="match status" value="1"/>
</dbReference>
<dbReference type="Pfam" id="PF02574">
    <property type="entry name" value="S-methyl_trans"/>
    <property type="match status" value="1"/>
</dbReference>
<dbReference type="PROSITE" id="PS50970">
    <property type="entry name" value="HCY"/>
    <property type="match status" value="1"/>
</dbReference>
<dbReference type="InterPro" id="IPR036589">
    <property type="entry name" value="HCY_dom_sf"/>
</dbReference>
<dbReference type="STRING" id="1925020.BTA30_00435"/>
<dbReference type="InterPro" id="IPR003726">
    <property type="entry name" value="HCY_dom"/>
</dbReference>
<dbReference type="NCBIfam" id="NF007020">
    <property type="entry name" value="PRK09485.1"/>
    <property type="match status" value="1"/>
</dbReference>
<dbReference type="AlphaFoldDB" id="A0A5M8RMR6"/>
<feature type="domain" description="Hcy-binding" evidence="8">
    <location>
        <begin position="3"/>
        <end position="310"/>
    </location>
</feature>
<protein>
    <recommendedName>
        <fullName evidence="5">S-methylmethionine:homocysteine methyltransferase</fullName>
    </recommendedName>
</protein>
<evidence type="ECO:0000256" key="6">
    <source>
        <dbReference type="PIRSR" id="PIRSR037505-2"/>
    </source>
</evidence>
<evidence type="ECO:0000313" key="9">
    <source>
        <dbReference type="EMBL" id="KAA6449399.1"/>
    </source>
</evidence>
<dbReference type="EMBL" id="QSND01000003">
    <property type="protein sequence ID" value="KAA6449399.1"/>
    <property type="molecule type" value="Genomic_DNA"/>
</dbReference>
<comment type="cofactor">
    <cofactor evidence="6">
        <name>Zn(2+)</name>
        <dbReference type="ChEBI" id="CHEBI:29105"/>
    </cofactor>
    <text evidence="6">Binds 1 zinc ion per subunit.</text>
</comment>
<dbReference type="Gene3D" id="3.20.20.330">
    <property type="entry name" value="Homocysteine-binding-like domain"/>
    <property type="match status" value="1"/>
</dbReference>
<dbReference type="PANTHER" id="PTHR46015:SF1">
    <property type="entry name" value="HOMOCYSTEINE S-METHYLTRANSFERASE-LIKE ISOFORM 1"/>
    <property type="match status" value="1"/>
</dbReference>
<dbReference type="Proteomes" id="UP000324326">
    <property type="component" value="Unassembled WGS sequence"/>
</dbReference>
<feature type="binding site" evidence="6 7">
    <location>
        <position position="230"/>
    </location>
    <ligand>
        <name>Zn(2+)</name>
        <dbReference type="ChEBI" id="CHEBI:29105"/>
    </ligand>
</feature>
<comment type="caution">
    <text evidence="9">The sequence shown here is derived from an EMBL/GenBank/DDBJ whole genome shotgun (WGS) entry which is preliminary data.</text>
</comment>
<sequence>MTNTIQSILNKFPFIILDGAMATELERYGCDLNDSLWSAKILMENPDLIKQVHLDYFHTGADCAITASYQSTVEGFTKRGLNEAEALHLIQESVRLAVKARDEFWAVPESREGRPKPIVAASVGPYGAFLADGSEYRGNYEVTEDELADFHRHRMSALINAGADILACETIPCLSEAKAIVHLLKEFPDTQAWISFSAKDGRHISDGTRAADCAKWLDQHEQVAAVGINCTPIEHIPSLISEMKKQTVKPIIVYPNSGEAYDPETKTWHGNACSESFGESARRWYDSGAQLIGGCCRTKPEDIRAVAEWARRKLEV</sequence>
<reference evidence="9 10" key="1">
    <citation type="submission" date="2018-08" db="EMBL/GenBank/DDBJ databases">
        <title>Bacillus phenotypic plasticity.</title>
        <authorList>
            <person name="Hurtado E."/>
        </authorList>
    </citation>
    <scope>NUCLEOTIDE SEQUENCE [LARGE SCALE GENOMIC DNA]</scope>
    <source>
        <strain evidence="9 10">427</strain>
    </source>
</reference>